<dbReference type="SUPFAM" id="SSF55874">
    <property type="entry name" value="ATPase domain of HSP90 chaperone/DNA topoisomerase II/histidine kinase"/>
    <property type="match status" value="1"/>
</dbReference>
<evidence type="ECO:0000256" key="6">
    <source>
        <dbReference type="ARBA" id="ARBA00022692"/>
    </source>
</evidence>
<dbReference type="PRINTS" id="PR00344">
    <property type="entry name" value="BCTRLSENSOR"/>
</dbReference>
<dbReference type="PANTHER" id="PTHR45528:SF10">
    <property type="entry name" value="METHYL-ACCEPTING CHEMOTAXIS PROTEIN"/>
    <property type="match status" value="1"/>
</dbReference>
<keyword evidence="6 11" id="KW-0812">Transmembrane</keyword>
<evidence type="ECO:0000313" key="14">
    <source>
        <dbReference type="EMBL" id="SHI42663.1"/>
    </source>
</evidence>
<keyword evidence="4" id="KW-0597">Phosphoprotein</keyword>
<protein>
    <recommendedName>
        <fullName evidence="3">histidine kinase</fullName>
        <ecNumber evidence="3">2.7.13.3</ecNumber>
    </recommendedName>
</protein>
<dbReference type="GO" id="GO:0000155">
    <property type="term" value="F:phosphorelay sensor kinase activity"/>
    <property type="evidence" value="ECO:0007669"/>
    <property type="project" value="InterPro"/>
</dbReference>
<dbReference type="EC" id="2.7.13.3" evidence="3"/>
<evidence type="ECO:0000256" key="8">
    <source>
        <dbReference type="ARBA" id="ARBA00022989"/>
    </source>
</evidence>
<dbReference type="Gene3D" id="3.30.565.10">
    <property type="entry name" value="Histidine kinase-like ATPase, C-terminal domain"/>
    <property type="match status" value="1"/>
</dbReference>
<evidence type="ECO:0000256" key="7">
    <source>
        <dbReference type="ARBA" id="ARBA00022777"/>
    </source>
</evidence>
<sequence>MNKKPFIVLITLTFLAEIILCITITGKIFLPGFDTVNVNECVKSIETGFGDTSNYSDVLKYVLLGNDGNVLYQNADGLSTTINEAIKRGDLVLDLNTPEYSGAHIIFHNENNKIIESYKNRLVYSVILISFLQLVLILSYFLYLKRTITDPFNKLSSFAKRIADGNLDIPLELDRQHIFGSFTESFDIMRSELKKAREAEKKANDAKKEMVAKLSHDIKTPIASIKSTSEIGYELTKEDRTKEFFNLINIKSDQITTLAANLFESSVEDITEIDVNPSAHSSEEIKKIIQNADYLNKAGAFDIPPTNVFIDKLRLQQAFDNVFMNSYKYAGTDITVTATTDKDYLIIDVSDKGPGVPDNELPLLLEKYKRGSNASEKEGAGLGLYLTSYFIQKMDGELKLLSEDPGFTVRFYIRLS</sequence>
<dbReference type="InterPro" id="IPR050398">
    <property type="entry name" value="HssS/ArlS-like"/>
</dbReference>
<dbReference type="SMART" id="SM00304">
    <property type="entry name" value="HAMP"/>
    <property type="match status" value="1"/>
</dbReference>
<dbReference type="GO" id="GO:0005886">
    <property type="term" value="C:plasma membrane"/>
    <property type="evidence" value="ECO:0007669"/>
    <property type="project" value="TreeGrafter"/>
</dbReference>
<evidence type="ECO:0000259" key="12">
    <source>
        <dbReference type="PROSITE" id="PS50109"/>
    </source>
</evidence>
<evidence type="ECO:0000256" key="4">
    <source>
        <dbReference type="ARBA" id="ARBA00022553"/>
    </source>
</evidence>
<dbReference type="CDD" id="cd00075">
    <property type="entry name" value="HATPase"/>
    <property type="match status" value="1"/>
</dbReference>
<proteinExistence type="predicted"/>
<feature type="transmembrane region" description="Helical" evidence="11">
    <location>
        <begin position="6"/>
        <end position="30"/>
    </location>
</feature>
<keyword evidence="10 11" id="KW-0472">Membrane</keyword>
<dbReference type="InterPro" id="IPR036097">
    <property type="entry name" value="HisK_dim/P_sf"/>
</dbReference>
<dbReference type="PROSITE" id="PS50109">
    <property type="entry name" value="HIS_KIN"/>
    <property type="match status" value="1"/>
</dbReference>
<keyword evidence="8 11" id="KW-1133">Transmembrane helix</keyword>
<dbReference type="SUPFAM" id="SSF47384">
    <property type="entry name" value="Homodimeric domain of signal transducing histidine kinase"/>
    <property type="match status" value="1"/>
</dbReference>
<keyword evidence="15" id="KW-1185">Reference proteome</keyword>
<evidence type="ECO:0000256" key="1">
    <source>
        <dbReference type="ARBA" id="ARBA00000085"/>
    </source>
</evidence>
<dbReference type="Proteomes" id="UP000184278">
    <property type="component" value="Unassembled WGS sequence"/>
</dbReference>
<evidence type="ECO:0000256" key="10">
    <source>
        <dbReference type="ARBA" id="ARBA00023136"/>
    </source>
</evidence>
<dbReference type="Gene3D" id="1.10.287.130">
    <property type="match status" value="1"/>
</dbReference>
<keyword evidence="9" id="KW-0902">Two-component regulatory system</keyword>
<evidence type="ECO:0000256" key="5">
    <source>
        <dbReference type="ARBA" id="ARBA00022679"/>
    </source>
</evidence>
<gene>
    <name evidence="14" type="ORF">SAMN02745229_03067</name>
</gene>
<evidence type="ECO:0000259" key="13">
    <source>
        <dbReference type="PROSITE" id="PS50885"/>
    </source>
</evidence>
<comment type="catalytic activity">
    <reaction evidence="1">
        <text>ATP + protein L-histidine = ADP + protein N-phospho-L-histidine.</text>
        <dbReference type="EC" id="2.7.13.3"/>
    </reaction>
</comment>
<dbReference type="InterPro" id="IPR005467">
    <property type="entry name" value="His_kinase_dom"/>
</dbReference>
<evidence type="ECO:0000256" key="11">
    <source>
        <dbReference type="SAM" id="Phobius"/>
    </source>
</evidence>
<dbReference type="EMBL" id="FQXK01000029">
    <property type="protein sequence ID" value="SHI42663.1"/>
    <property type="molecule type" value="Genomic_DNA"/>
</dbReference>
<feature type="domain" description="HAMP" evidence="13">
    <location>
        <begin position="146"/>
        <end position="198"/>
    </location>
</feature>
<dbReference type="PANTHER" id="PTHR45528">
    <property type="entry name" value="SENSOR HISTIDINE KINASE CPXA"/>
    <property type="match status" value="1"/>
</dbReference>
<keyword evidence="7 14" id="KW-0418">Kinase</keyword>
<comment type="subcellular location">
    <subcellularLocation>
        <location evidence="2">Membrane</location>
        <topology evidence="2">Multi-pass membrane protein</topology>
    </subcellularLocation>
</comment>
<evidence type="ECO:0000313" key="15">
    <source>
        <dbReference type="Proteomes" id="UP000184278"/>
    </source>
</evidence>
<dbReference type="InterPro" id="IPR003594">
    <property type="entry name" value="HATPase_dom"/>
</dbReference>
<dbReference type="CDD" id="cd06225">
    <property type="entry name" value="HAMP"/>
    <property type="match status" value="1"/>
</dbReference>
<dbReference type="SMART" id="SM00387">
    <property type="entry name" value="HATPase_c"/>
    <property type="match status" value="1"/>
</dbReference>
<name>A0A1M6B2H8_BUTFI</name>
<dbReference type="SMART" id="SM00388">
    <property type="entry name" value="HisKA"/>
    <property type="match status" value="1"/>
</dbReference>
<dbReference type="Pfam" id="PF00512">
    <property type="entry name" value="HisKA"/>
    <property type="match status" value="1"/>
</dbReference>
<dbReference type="SUPFAM" id="SSF158472">
    <property type="entry name" value="HAMP domain-like"/>
    <property type="match status" value="1"/>
</dbReference>
<dbReference type="Gene3D" id="6.10.340.10">
    <property type="match status" value="1"/>
</dbReference>
<organism evidence="14 15">
    <name type="scientific">Butyrivibrio fibrisolvens DSM 3071</name>
    <dbReference type="NCBI Taxonomy" id="1121131"/>
    <lineage>
        <taxon>Bacteria</taxon>
        <taxon>Bacillati</taxon>
        <taxon>Bacillota</taxon>
        <taxon>Clostridia</taxon>
        <taxon>Lachnospirales</taxon>
        <taxon>Lachnospiraceae</taxon>
        <taxon>Butyrivibrio</taxon>
    </lineage>
</organism>
<dbReference type="InterPro" id="IPR036890">
    <property type="entry name" value="HATPase_C_sf"/>
</dbReference>
<dbReference type="CDD" id="cd00082">
    <property type="entry name" value="HisKA"/>
    <property type="match status" value="1"/>
</dbReference>
<accession>A0A1M6B2H8</accession>
<evidence type="ECO:0000256" key="2">
    <source>
        <dbReference type="ARBA" id="ARBA00004141"/>
    </source>
</evidence>
<dbReference type="AlphaFoldDB" id="A0A1M6B2H8"/>
<dbReference type="OrthoDB" id="9780718at2"/>
<dbReference type="InterPro" id="IPR003660">
    <property type="entry name" value="HAMP_dom"/>
</dbReference>
<dbReference type="InterPro" id="IPR003661">
    <property type="entry name" value="HisK_dim/P_dom"/>
</dbReference>
<feature type="domain" description="Histidine kinase" evidence="12">
    <location>
        <begin position="213"/>
        <end position="416"/>
    </location>
</feature>
<reference evidence="15" key="1">
    <citation type="submission" date="2016-11" db="EMBL/GenBank/DDBJ databases">
        <authorList>
            <person name="Varghese N."/>
            <person name="Submissions S."/>
        </authorList>
    </citation>
    <scope>NUCLEOTIDE SEQUENCE [LARGE SCALE GENOMIC DNA]</scope>
    <source>
        <strain evidence="15">DSM 3071</strain>
    </source>
</reference>
<feature type="transmembrane region" description="Helical" evidence="11">
    <location>
        <begin position="122"/>
        <end position="143"/>
    </location>
</feature>
<keyword evidence="5" id="KW-0808">Transferase</keyword>
<dbReference type="InterPro" id="IPR004358">
    <property type="entry name" value="Sig_transdc_His_kin-like_C"/>
</dbReference>
<dbReference type="PROSITE" id="PS50885">
    <property type="entry name" value="HAMP"/>
    <property type="match status" value="1"/>
</dbReference>
<dbReference type="Pfam" id="PF02518">
    <property type="entry name" value="HATPase_c"/>
    <property type="match status" value="1"/>
</dbReference>
<dbReference type="RefSeq" id="WP_073389046.1">
    <property type="nucleotide sequence ID" value="NZ_FQXK01000029.1"/>
</dbReference>
<dbReference type="STRING" id="1121131.SAMN02745229_03067"/>
<evidence type="ECO:0000256" key="3">
    <source>
        <dbReference type="ARBA" id="ARBA00012438"/>
    </source>
</evidence>
<evidence type="ECO:0000256" key="9">
    <source>
        <dbReference type="ARBA" id="ARBA00023012"/>
    </source>
</evidence>